<organism evidence="2 3">
    <name type="scientific">Lutibacter holmesii</name>
    <dbReference type="NCBI Taxonomy" id="1137985"/>
    <lineage>
        <taxon>Bacteria</taxon>
        <taxon>Pseudomonadati</taxon>
        <taxon>Bacteroidota</taxon>
        <taxon>Flavobacteriia</taxon>
        <taxon>Flavobacteriales</taxon>
        <taxon>Flavobacteriaceae</taxon>
        <taxon>Lutibacter</taxon>
    </lineage>
</organism>
<dbReference type="Proteomes" id="UP001597241">
    <property type="component" value="Unassembled WGS sequence"/>
</dbReference>
<evidence type="ECO:0000313" key="3">
    <source>
        <dbReference type="Proteomes" id="UP001597241"/>
    </source>
</evidence>
<sequence>MTFKAYIHKIIKKEISNTETIFLSGLFLLIISLIFTFIYKKVFHIDSGSTLLFSIMFLGFLLIIFTYFYQFYDFEKIKNEKNGFLELDTNELIINYNEKIIYEEITDFELSIDAYYNEKINMIYRNPTEKRSLGISNSLTVTHKSKTRTFNFKLESKSHQNVLERNIYNLVINDKLRNIDGKKSIKLIPEQYKGFEEYREYVGKQLKEKKINCTEGLLLMGYKSYDEAQELKKKYCG</sequence>
<gene>
    <name evidence="2" type="ORF">ACFQ5N_08400</name>
</gene>
<name>A0ABW3WPP3_9FLAO</name>
<keyword evidence="1" id="KW-0472">Membrane</keyword>
<dbReference type="EMBL" id="JBHTMV010000004">
    <property type="protein sequence ID" value="MFD1293852.1"/>
    <property type="molecule type" value="Genomic_DNA"/>
</dbReference>
<comment type="caution">
    <text evidence="2">The sequence shown here is derived from an EMBL/GenBank/DDBJ whole genome shotgun (WGS) entry which is preliminary data.</text>
</comment>
<dbReference type="RefSeq" id="WP_386809054.1">
    <property type="nucleotide sequence ID" value="NZ_JBHTMV010000004.1"/>
</dbReference>
<keyword evidence="1" id="KW-0812">Transmembrane</keyword>
<protein>
    <submittedName>
        <fullName evidence="2">Uncharacterized protein</fullName>
    </submittedName>
</protein>
<evidence type="ECO:0000256" key="1">
    <source>
        <dbReference type="SAM" id="Phobius"/>
    </source>
</evidence>
<evidence type="ECO:0000313" key="2">
    <source>
        <dbReference type="EMBL" id="MFD1293852.1"/>
    </source>
</evidence>
<keyword evidence="1" id="KW-1133">Transmembrane helix</keyword>
<accession>A0ABW3WPP3</accession>
<feature type="transmembrane region" description="Helical" evidence="1">
    <location>
        <begin position="51"/>
        <end position="72"/>
    </location>
</feature>
<keyword evidence="3" id="KW-1185">Reference proteome</keyword>
<proteinExistence type="predicted"/>
<feature type="transmembrane region" description="Helical" evidence="1">
    <location>
        <begin position="21"/>
        <end position="39"/>
    </location>
</feature>
<reference evidence="3" key="1">
    <citation type="journal article" date="2019" name="Int. J. Syst. Evol. Microbiol.">
        <title>The Global Catalogue of Microorganisms (GCM) 10K type strain sequencing project: providing services to taxonomists for standard genome sequencing and annotation.</title>
        <authorList>
            <consortium name="The Broad Institute Genomics Platform"/>
            <consortium name="The Broad Institute Genome Sequencing Center for Infectious Disease"/>
            <person name="Wu L."/>
            <person name="Ma J."/>
        </authorList>
    </citation>
    <scope>NUCLEOTIDE SEQUENCE [LARGE SCALE GENOMIC DNA]</scope>
    <source>
        <strain evidence="3">CCUG 62221</strain>
    </source>
</reference>